<sequence>MSKSNLLLLLLFCSLLLSNISEAKAVKVKVKVIVDEDYPPYSYAVNGNPQGIYINLIRKAANLLKNDYDIQFEAMPWKRALKEIELGHAFAILPPYIHRQARPYIGPYSVTLLTERVVTVCHPNTHLPALLTPSNLDLKDFSNRKQLNVGINAGYLMFDDRYKALIKNGAIKIWENKSTQSNLQKLIEKKLDCYVNDSRAIQFNLAQMPSALDIKFVEVDEISRQTAHIGFSNSEHIKFAYKEDLIHKLNQAILTIKEQYPEFKD</sequence>
<feature type="domain" description="Solute-binding protein family 3/N-terminal" evidence="4">
    <location>
        <begin position="30"/>
        <end position="257"/>
    </location>
</feature>
<dbReference type="AlphaFoldDB" id="A0A5R9Q4B7"/>
<evidence type="ECO:0000256" key="1">
    <source>
        <dbReference type="ARBA" id="ARBA00010333"/>
    </source>
</evidence>
<evidence type="ECO:0000313" key="5">
    <source>
        <dbReference type="EMBL" id="TLX48000.1"/>
    </source>
</evidence>
<comment type="similarity">
    <text evidence="1">Belongs to the bacterial solute-binding protein 3 family.</text>
</comment>
<dbReference type="SUPFAM" id="SSF53850">
    <property type="entry name" value="Periplasmic binding protein-like II"/>
    <property type="match status" value="1"/>
</dbReference>
<keyword evidence="2 3" id="KW-0732">Signal</keyword>
<protein>
    <submittedName>
        <fullName evidence="5">Amino acid ABC transporter substrate-binding protein</fullName>
    </submittedName>
</protein>
<dbReference type="RefSeq" id="WP_138479006.1">
    <property type="nucleotide sequence ID" value="NZ_PPSW01000007.1"/>
</dbReference>
<feature type="signal peptide" evidence="3">
    <location>
        <begin position="1"/>
        <end position="23"/>
    </location>
</feature>
<evidence type="ECO:0000313" key="6">
    <source>
        <dbReference type="Proteomes" id="UP000309186"/>
    </source>
</evidence>
<feature type="chain" id="PRO_5024409485" evidence="3">
    <location>
        <begin position="24"/>
        <end position="265"/>
    </location>
</feature>
<dbReference type="Pfam" id="PF00497">
    <property type="entry name" value="SBP_bac_3"/>
    <property type="match status" value="1"/>
</dbReference>
<reference evidence="5 6" key="1">
    <citation type="submission" date="2018-01" db="EMBL/GenBank/DDBJ databases">
        <title>Co-occurrence of chitin degradation, pigmentation and bioactivity in marine Pseudoalteromonas.</title>
        <authorList>
            <person name="Paulsen S."/>
            <person name="Gram L."/>
            <person name="Machado H."/>
        </authorList>
    </citation>
    <scope>NUCLEOTIDE SEQUENCE [LARGE SCALE GENOMIC DNA]</scope>
    <source>
        <strain evidence="5 6">S3663</strain>
    </source>
</reference>
<gene>
    <name evidence="5" type="ORF">C1E24_04135</name>
</gene>
<evidence type="ECO:0000256" key="2">
    <source>
        <dbReference type="ARBA" id="ARBA00022729"/>
    </source>
</evidence>
<evidence type="ECO:0000259" key="4">
    <source>
        <dbReference type="Pfam" id="PF00497"/>
    </source>
</evidence>
<accession>A0A5R9Q4B7</accession>
<proteinExistence type="inferred from homology"/>
<organism evidence="5 6">
    <name type="scientific">Pseudoalteromonas phenolica</name>
    <dbReference type="NCBI Taxonomy" id="161398"/>
    <lineage>
        <taxon>Bacteria</taxon>
        <taxon>Pseudomonadati</taxon>
        <taxon>Pseudomonadota</taxon>
        <taxon>Gammaproteobacteria</taxon>
        <taxon>Alteromonadales</taxon>
        <taxon>Pseudoalteromonadaceae</taxon>
        <taxon>Pseudoalteromonas</taxon>
    </lineage>
</organism>
<dbReference type="InterPro" id="IPR001638">
    <property type="entry name" value="Solute-binding_3/MltF_N"/>
</dbReference>
<dbReference type="OrthoDB" id="7340028at2"/>
<evidence type="ECO:0000256" key="3">
    <source>
        <dbReference type="SAM" id="SignalP"/>
    </source>
</evidence>
<dbReference type="PANTHER" id="PTHR35936">
    <property type="entry name" value="MEMBRANE-BOUND LYTIC MUREIN TRANSGLYCOSYLASE F"/>
    <property type="match status" value="1"/>
</dbReference>
<name>A0A5R9Q4B7_9GAMM</name>
<dbReference type="PANTHER" id="PTHR35936:SF25">
    <property type="entry name" value="ABC TRANSPORTER SUBSTRATE-BINDING PROTEIN"/>
    <property type="match status" value="1"/>
</dbReference>
<dbReference type="Gene3D" id="3.40.190.10">
    <property type="entry name" value="Periplasmic binding protein-like II"/>
    <property type="match status" value="2"/>
</dbReference>
<dbReference type="EMBL" id="PPSW01000007">
    <property type="protein sequence ID" value="TLX48000.1"/>
    <property type="molecule type" value="Genomic_DNA"/>
</dbReference>
<dbReference type="Proteomes" id="UP000309186">
    <property type="component" value="Unassembled WGS sequence"/>
</dbReference>
<comment type="caution">
    <text evidence="5">The sequence shown here is derived from an EMBL/GenBank/DDBJ whole genome shotgun (WGS) entry which is preliminary data.</text>
</comment>